<sequence length="758" mass="85965">MNDADGLFFFIQVILCGVAAAGNPFNAHLDVFGVKIGQSLHLSISYSFVPQLYIIARVGLCPPERTKGTGKSAPGATMRAEDILSILQSVQEGREEFTPGQTHSKGQKPVIPQEPMPEDPMPEDPALPEDPMLEDPALPEGPIPEPPEEPAPSQSTRPRLSKRLPGRFEDFEVSSQSAVRKVSRTPEAPLPEEAQVPRSPSPDLPPEIPIFVSEPNNFGLFRVHKYFAPQNDPELHASEMEPAGDDHPVDRAFGTRTKEDGNDPEPSEDDQDFDCGAHENPSIALLMEWYYDSSRVKSRRTLDSLVKEVLLHPRFKTADLEGFSAKRELQRMLDHSSGTRKESSGVPFENHAGWTKSSVEIPLPRAGKHCSEDDAPTLTVDEVWHRKIDQVIKAELKEPYTASFHLKPYKLFYQPPNADRFQRVYGEGYTSDRMLEFESEIQDTIRERGLELQEVGIIGINLYSDGTLLANFGDASLTPAYMSFVNWSKYTRLKDNSNSMHHIIYFPSLPDHIQQHYKKMFDQSANDAELRFCKVELLQALWYLLLSDEDFLDAYRNGYSEKCADGIVRHLFYRFFCYSADYVEKVMLVCIKYLSEHPCPLCLTKKAQIPQLGTVPDMKRREKKARDDGPDVVDGITRARKLIFDHGCSVGSDRVRSVLAPFSTLPNFSTFSYMFRKDGFNHYMLYPPDSFHDIMGRITDLLKQTVRSLHATSRKPQIVELDESYRNVPTFGRRTIRRFKGNISKFKGLAGRDYEDAL</sequence>
<gene>
    <name evidence="3" type="ORF">V5O48_018950</name>
</gene>
<proteinExistence type="predicted"/>
<dbReference type="Proteomes" id="UP001465976">
    <property type="component" value="Unassembled WGS sequence"/>
</dbReference>
<feature type="chain" id="PRO_5047483101" description="Transposase" evidence="2">
    <location>
        <begin position="22"/>
        <end position="758"/>
    </location>
</feature>
<evidence type="ECO:0000256" key="2">
    <source>
        <dbReference type="SAM" id="SignalP"/>
    </source>
</evidence>
<evidence type="ECO:0000313" key="4">
    <source>
        <dbReference type="Proteomes" id="UP001465976"/>
    </source>
</evidence>
<feature type="signal peptide" evidence="2">
    <location>
        <begin position="1"/>
        <end position="21"/>
    </location>
</feature>
<feature type="region of interest" description="Disordered" evidence="1">
    <location>
        <begin position="92"/>
        <end position="205"/>
    </location>
</feature>
<organism evidence="3 4">
    <name type="scientific">Marasmius crinis-equi</name>
    <dbReference type="NCBI Taxonomy" id="585013"/>
    <lineage>
        <taxon>Eukaryota</taxon>
        <taxon>Fungi</taxon>
        <taxon>Dikarya</taxon>
        <taxon>Basidiomycota</taxon>
        <taxon>Agaricomycotina</taxon>
        <taxon>Agaricomycetes</taxon>
        <taxon>Agaricomycetidae</taxon>
        <taxon>Agaricales</taxon>
        <taxon>Marasmiineae</taxon>
        <taxon>Marasmiaceae</taxon>
        <taxon>Marasmius</taxon>
    </lineage>
</organism>
<keyword evidence="4" id="KW-1185">Reference proteome</keyword>
<name>A0ABR3EJR6_9AGAR</name>
<feature type="region of interest" description="Disordered" evidence="1">
    <location>
        <begin position="235"/>
        <end position="277"/>
    </location>
</feature>
<dbReference type="InterPro" id="IPR041078">
    <property type="entry name" value="Plavaka"/>
</dbReference>
<feature type="compositionally biased region" description="Acidic residues" evidence="1">
    <location>
        <begin position="262"/>
        <end position="273"/>
    </location>
</feature>
<dbReference type="EMBL" id="JBAHYK010003904">
    <property type="protein sequence ID" value="KAL0563126.1"/>
    <property type="molecule type" value="Genomic_DNA"/>
</dbReference>
<evidence type="ECO:0000256" key="1">
    <source>
        <dbReference type="SAM" id="MobiDB-lite"/>
    </source>
</evidence>
<reference evidence="3 4" key="1">
    <citation type="submission" date="2024-02" db="EMBL/GenBank/DDBJ databases">
        <title>A draft genome for the cacao thread blight pathogen Marasmius crinis-equi.</title>
        <authorList>
            <person name="Cohen S.P."/>
            <person name="Baruah I.K."/>
            <person name="Amoako-Attah I."/>
            <person name="Bukari Y."/>
            <person name="Meinhardt L.W."/>
            <person name="Bailey B.A."/>
        </authorList>
    </citation>
    <scope>NUCLEOTIDE SEQUENCE [LARGE SCALE GENOMIC DNA]</scope>
    <source>
        <strain evidence="3 4">GH-76</strain>
    </source>
</reference>
<feature type="non-terminal residue" evidence="3">
    <location>
        <position position="758"/>
    </location>
</feature>
<protein>
    <recommendedName>
        <fullName evidence="5">Transposase</fullName>
    </recommendedName>
</protein>
<evidence type="ECO:0000313" key="3">
    <source>
        <dbReference type="EMBL" id="KAL0563126.1"/>
    </source>
</evidence>
<evidence type="ECO:0008006" key="5">
    <source>
        <dbReference type="Google" id="ProtNLM"/>
    </source>
</evidence>
<comment type="caution">
    <text evidence="3">The sequence shown here is derived from an EMBL/GenBank/DDBJ whole genome shotgun (WGS) entry which is preliminary data.</text>
</comment>
<dbReference type="Pfam" id="PF18759">
    <property type="entry name" value="Plavaka"/>
    <property type="match status" value="1"/>
</dbReference>
<feature type="compositionally biased region" description="Basic and acidic residues" evidence="1">
    <location>
        <begin position="235"/>
        <end position="250"/>
    </location>
</feature>
<keyword evidence="2" id="KW-0732">Signal</keyword>
<accession>A0ABR3EJR6</accession>